<feature type="compositionally biased region" description="Acidic residues" evidence="1">
    <location>
        <begin position="131"/>
        <end position="154"/>
    </location>
</feature>
<name>A0A532V963_UNCT6</name>
<organism evidence="2 3">
    <name type="scientific">candidate division TA06 bacterium B3_TA06</name>
    <dbReference type="NCBI Taxonomy" id="2012487"/>
    <lineage>
        <taxon>Bacteria</taxon>
        <taxon>Bacteria division TA06</taxon>
    </lineage>
</organism>
<accession>A0A532V963</accession>
<evidence type="ECO:0000313" key="2">
    <source>
        <dbReference type="EMBL" id="TKJ43735.1"/>
    </source>
</evidence>
<feature type="region of interest" description="Disordered" evidence="1">
    <location>
        <begin position="83"/>
        <end position="154"/>
    </location>
</feature>
<feature type="compositionally biased region" description="Acidic residues" evidence="1">
    <location>
        <begin position="113"/>
        <end position="122"/>
    </location>
</feature>
<feature type="compositionally biased region" description="Acidic residues" evidence="1">
    <location>
        <begin position="83"/>
        <end position="98"/>
    </location>
</feature>
<reference evidence="2 3" key="1">
    <citation type="submission" date="2017-06" db="EMBL/GenBank/DDBJ databases">
        <title>Novel microbial phyla capable of carbon fixation and sulfur reduction in deep-sea sediments.</title>
        <authorList>
            <person name="Huang J."/>
            <person name="Baker B."/>
            <person name="Wang Y."/>
        </authorList>
    </citation>
    <scope>NUCLEOTIDE SEQUENCE [LARGE SCALE GENOMIC DNA]</scope>
    <source>
        <strain evidence="2">B3_TA06</strain>
    </source>
</reference>
<dbReference type="Proteomes" id="UP000317778">
    <property type="component" value="Unassembled WGS sequence"/>
</dbReference>
<dbReference type="EMBL" id="NJBO01000003">
    <property type="protein sequence ID" value="TKJ43735.1"/>
    <property type="molecule type" value="Genomic_DNA"/>
</dbReference>
<gene>
    <name evidence="2" type="ORF">CEE36_03345</name>
</gene>
<comment type="caution">
    <text evidence="2">The sequence shown here is derived from an EMBL/GenBank/DDBJ whole genome shotgun (WGS) entry which is preliminary data.</text>
</comment>
<protein>
    <submittedName>
        <fullName evidence="2">Uncharacterized protein</fullName>
    </submittedName>
</protein>
<evidence type="ECO:0000256" key="1">
    <source>
        <dbReference type="SAM" id="MobiDB-lite"/>
    </source>
</evidence>
<dbReference type="Gene3D" id="2.20.28.160">
    <property type="match status" value="1"/>
</dbReference>
<evidence type="ECO:0000313" key="3">
    <source>
        <dbReference type="Proteomes" id="UP000317778"/>
    </source>
</evidence>
<dbReference type="AlphaFoldDB" id="A0A532V963"/>
<sequence>MNLDGPIFMRAELRYLDNPVPDFIIAFTGYHGGLAMFEIECPTCEARFSVRRELKVGDKLECPECGELLKVICDNPLEISYCDDEEGKEPDSYEESLDEVQGLGKKSGRPVFPEDEENEPIELPERSTLFDDADKEEESEEDETSEESLEENQG</sequence>
<proteinExistence type="predicted"/>